<protein>
    <submittedName>
        <fullName evidence="1">Uncharacterized protein</fullName>
    </submittedName>
</protein>
<reference evidence="1 2" key="1">
    <citation type="submission" date="2020-02" db="EMBL/GenBank/DDBJ databases">
        <title>Acidophilic actinobacteria isolated from forest soil.</title>
        <authorList>
            <person name="Golinska P."/>
        </authorList>
    </citation>
    <scope>NUCLEOTIDE SEQUENCE [LARGE SCALE GENOMIC DNA]</scope>
    <source>
        <strain evidence="1 2">NL8</strain>
    </source>
</reference>
<evidence type="ECO:0000313" key="1">
    <source>
        <dbReference type="EMBL" id="MBS2552237.1"/>
    </source>
</evidence>
<organism evidence="1 2">
    <name type="scientific">Catenulispora pinistramenti</name>
    <dbReference type="NCBI Taxonomy" id="2705254"/>
    <lineage>
        <taxon>Bacteria</taxon>
        <taxon>Bacillati</taxon>
        <taxon>Actinomycetota</taxon>
        <taxon>Actinomycetes</taxon>
        <taxon>Catenulisporales</taxon>
        <taxon>Catenulisporaceae</taxon>
        <taxon>Catenulispora</taxon>
    </lineage>
</organism>
<dbReference type="SUPFAM" id="SSF48452">
    <property type="entry name" value="TPR-like"/>
    <property type="match status" value="1"/>
</dbReference>
<dbReference type="Proteomes" id="UP000730482">
    <property type="component" value="Unassembled WGS sequence"/>
</dbReference>
<sequence length="356" mass="38355">MLLGLALEQADKLLLDRPEEPELDPGLELDLELELDLLRLALPARYELANIDNAAGVPDKAVTLLDKAEQECATLIAAGDERALPVLADVLSRRAYSLLLLGRGASAVVDSDRAVSLCRLLRRGGLTHDGDVGRLLAFNARILAEFGDVGLAMRSVRESGELLGELGEFQYAGYLPFLSDATDIVRTERSGSMNLYAALDAIRLDRTVPRRTRRLADQVTELARYNQAPGLEESATCPSERLGLSRCAGIGANLSNVAVAAYPDAPNPSTFLAREAHYLIAAAWSGSRPAGNLAGLETHLDGGHLAAWADAVTICMDACLVADNLTLHDDYAGWLETAKRSRSEFPANRGKSRGRR</sequence>
<dbReference type="EMBL" id="JAAFYZ010000178">
    <property type="protein sequence ID" value="MBS2552237.1"/>
    <property type="molecule type" value="Genomic_DNA"/>
</dbReference>
<accession>A0ABS5L1M7</accession>
<comment type="caution">
    <text evidence="1">The sequence shown here is derived from an EMBL/GenBank/DDBJ whole genome shotgun (WGS) entry which is preliminary data.</text>
</comment>
<gene>
    <name evidence="1" type="ORF">KGQ19_35820</name>
</gene>
<keyword evidence="2" id="KW-1185">Reference proteome</keyword>
<dbReference type="InterPro" id="IPR011990">
    <property type="entry name" value="TPR-like_helical_dom_sf"/>
</dbReference>
<name>A0ABS5L1M7_9ACTN</name>
<evidence type="ECO:0000313" key="2">
    <source>
        <dbReference type="Proteomes" id="UP000730482"/>
    </source>
</evidence>
<proteinExistence type="predicted"/>
<dbReference type="RefSeq" id="WP_212017626.1">
    <property type="nucleotide sequence ID" value="NZ_JAAFYZ010000178.1"/>
</dbReference>